<keyword evidence="1" id="KW-0732">Signal</keyword>
<feature type="chain" id="PRO_5024459374" evidence="1">
    <location>
        <begin position="19"/>
        <end position="94"/>
    </location>
</feature>
<sequence>MVALFYLAIFLVTKTANGEAFEQPHDDLAVFDELYYVPKSSSEVHAGRKKVVGSNYAVGQLAVKKDGLKQAMKFLCPPIVCNADWRPTKRRVLQ</sequence>
<dbReference type="AlphaFoldDB" id="A0A5S6QD71"/>
<proteinExistence type="predicted"/>
<evidence type="ECO:0000313" key="2">
    <source>
        <dbReference type="Proteomes" id="UP000046395"/>
    </source>
</evidence>
<reference evidence="3" key="1">
    <citation type="submission" date="2019-12" db="UniProtKB">
        <authorList>
            <consortium name="WormBaseParasite"/>
        </authorList>
    </citation>
    <scope>IDENTIFICATION</scope>
</reference>
<feature type="signal peptide" evidence="1">
    <location>
        <begin position="1"/>
        <end position="18"/>
    </location>
</feature>
<evidence type="ECO:0000256" key="1">
    <source>
        <dbReference type="SAM" id="SignalP"/>
    </source>
</evidence>
<keyword evidence="2" id="KW-1185">Reference proteome</keyword>
<name>A0A5S6QD71_TRIMR</name>
<dbReference type="Proteomes" id="UP000046395">
    <property type="component" value="Unassembled WGS sequence"/>
</dbReference>
<organism evidence="2 3">
    <name type="scientific">Trichuris muris</name>
    <name type="common">Mouse whipworm</name>
    <dbReference type="NCBI Taxonomy" id="70415"/>
    <lineage>
        <taxon>Eukaryota</taxon>
        <taxon>Metazoa</taxon>
        <taxon>Ecdysozoa</taxon>
        <taxon>Nematoda</taxon>
        <taxon>Enoplea</taxon>
        <taxon>Dorylaimia</taxon>
        <taxon>Trichinellida</taxon>
        <taxon>Trichuridae</taxon>
        <taxon>Trichuris</taxon>
    </lineage>
</organism>
<evidence type="ECO:0000313" key="3">
    <source>
        <dbReference type="WBParaSite" id="TMUE_1000005316.1"/>
    </source>
</evidence>
<protein>
    <submittedName>
        <fullName evidence="3">Uncharacterized protein</fullName>
    </submittedName>
</protein>
<accession>A0A5S6QD71</accession>
<dbReference type="WBParaSite" id="TMUE_1000005316.1">
    <property type="protein sequence ID" value="TMUE_1000005316.1"/>
    <property type="gene ID" value="WBGene00289378"/>
</dbReference>